<evidence type="ECO:0000313" key="1">
    <source>
        <dbReference type="EMBL" id="SFI47747.1"/>
    </source>
</evidence>
<reference evidence="1 2" key="1">
    <citation type="submission" date="2016-10" db="EMBL/GenBank/DDBJ databases">
        <authorList>
            <person name="de Groot N.N."/>
        </authorList>
    </citation>
    <scope>NUCLEOTIDE SEQUENCE [LARGE SCALE GENOMIC DNA]</scope>
    <source>
        <strain evidence="1 2">CGMCC 1.11030</strain>
    </source>
</reference>
<name>A0A1I3IIT9_9RHOB</name>
<dbReference type="EMBL" id="FOQH01000007">
    <property type="protein sequence ID" value="SFI47747.1"/>
    <property type="molecule type" value="Genomic_DNA"/>
</dbReference>
<dbReference type="GO" id="GO:0016853">
    <property type="term" value="F:isomerase activity"/>
    <property type="evidence" value="ECO:0007669"/>
    <property type="project" value="UniProtKB-KW"/>
</dbReference>
<gene>
    <name evidence="1" type="ORF">SAMN05216258_10775</name>
</gene>
<proteinExistence type="predicted"/>
<dbReference type="STRING" id="1114924.SAMN05216258_10775"/>
<dbReference type="Proteomes" id="UP000199377">
    <property type="component" value="Unassembled WGS sequence"/>
</dbReference>
<dbReference type="InterPro" id="IPR014710">
    <property type="entry name" value="RmlC-like_jellyroll"/>
</dbReference>
<keyword evidence="1" id="KW-0413">Isomerase</keyword>
<dbReference type="SUPFAM" id="SSF51182">
    <property type="entry name" value="RmlC-like cupins"/>
    <property type="match status" value="1"/>
</dbReference>
<accession>A0A1I3IIT9</accession>
<sequence>MCLETPAPEGYVARPAASHRQMVDNDRVRVTEWVFAPGQATGWHTHQMDYVVTPVTTQPVDIVGPDGAATRVQMTAGVSYFRQKGVAHDVINAGDGELRFVETELK</sequence>
<protein>
    <submittedName>
        <fullName evidence="1">Mannose-6-phosphate isomerase, cupin superfamily</fullName>
    </submittedName>
</protein>
<dbReference type="RefSeq" id="WP_281244875.1">
    <property type="nucleotide sequence ID" value="NZ_FOQH01000007.1"/>
</dbReference>
<keyword evidence="2" id="KW-1185">Reference proteome</keyword>
<dbReference type="InterPro" id="IPR011051">
    <property type="entry name" value="RmlC_Cupin_sf"/>
</dbReference>
<dbReference type="CDD" id="cd06982">
    <property type="entry name" value="cupin_BauB-like"/>
    <property type="match status" value="1"/>
</dbReference>
<dbReference type="AlphaFoldDB" id="A0A1I3IIT9"/>
<organism evidence="1 2">
    <name type="scientific">Albimonas pacifica</name>
    <dbReference type="NCBI Taxonomy" id="1114924"/>
    <lineage>
        <taxon>Bacteria</taxon>
        <taxon>Pseudomonadati</taxon>
        <taxon>Pseudomonadota</taxon>
        <taxon>Alphaproteobacteria</taxon>
        <taxon>Rhodobacterales</taxon>
        <taxon>Paracoccaceae</taxon>
        <taxon>Albimonas</taxon>
    </lineage>
</organism>
<evidence type="ECO:0000313" key="2">
    <source>
        <dbReference type="Proteomes" id="UP000199377"/>
    </source>
</evidence>
<dbReference type="Gene3D" id="2.60.120.10">
    <property type="entry name" value="Jelly Rolls"/>
    <property type="match status" value="1"/>
</dbReference>